<comment type="caution">
    <text evidence="1">The sequence shown here is derived from an EMBL/GenBank/DDBJ whole genome shotgun (WGS) entry which is preliminary data.</text>
</comment>
<dbReference type="NCBIfam" id="NF033400">
    <property type="entry name" value="thiazolyl_B"/>
    <property type="match status" value="1"/>
</dbReference>
<protein>
    <recommendedName>
        <fullName evidence="3">Thiazolylpeptide-type bacteriocin</fullName>
    </recommendedName>
</protein>
<accession>A0ABP6G2N0</accession>
<evidence type="ECO:0008006" key="3">
    <source>
        <dbReference type="Google" id="ProtNLM"/>
    </source>
</evidence>
<dbReference type="Pfam" id="PF19409">
    <property type="entry name" value="Thiopep_pre"/>
    <property type="match status" value="1"/>
</dbReference>
<dbReference type="EMBL" id="BAAASL010000004">
    <property type="protein sequence ID" value="GAA2711414.1"/>
    <property type="molecule type" value="Genomic_DNA"/>
</dbReference>
<sequence>MDATIEFDEFAIDEISTEELPDTTGLPAMGASKGASCCAASCSCCSSSS</sequence>
<name>A0ABP6G2N0_9ACTN</name>
<gene>
    <name evidence="1" type="ORF">GCM10010315_13280</name>
</gene>
<reference evidence="2" key="1">
    <citation type="journal article" date="2019" name="Int. J. Syst. Evol. Microbiol.">
        <title>The Global Catalogue of Microorganisms (GCM) 10K type strain sequencing project: providing services to taxonomists for standard genome sequencing and annotation.</title>
        <authorList>
            <consortium name="The Broad Institute Genomics Platform"/>
            <consortium name="The Broad Institute Genome Sequencing Center for Infectious Disease"/>
            <person name="Wu L."/>
            <person name="Ma J."/>
        </authorList>
    </citation>
    <scope>NUCLEOTIDE SEQUENCE [LARGE SCALE GENOMIC DNA]</scope>
    <source>
        <strain evidence="2">JCM 4542</strain>
    </source>
</reference>
<organism evidence="1 2">
    <name type="scientific">Streptomyces luteosporeus</name>
    <dbReference type="NCBI Taxonomy" id="173856"/>
    <lineage>
        <taxon>Bacteria</taxon>
        <taxon>Bacillati</taxon>
        <taxon>Actinomycetota</taxon>
        <taxon>Actinomycetes</taxon>
        <taxon>Kitasatosporales</taxon>
        <taxon>Streptomycetaceae</taxon>
        <taxon>Streptomyces</taxon>
    </lineage>
</organism>
<dbReference type="Proteomes" id="UP001500886">
    <property type="component" value="Unassembled WGS sequence"/>
</dbReference>
<evidence type="ECO:0000313" key="2">
    <source>
        <dbReference type="Proteomes" id="UP001500886"/>
    </source>
</evidence>
<keyword evidence="2" id="KW-1185">Reference proteome</keyword>
<evidence type="ECO:0000313" key="1">
    <source>
        <dbReference type="EMBL" id="GAA2711414.1"/>
    </source>
</evidence>
<proteinExistence type="predicted"/>